<dbReference type="RefSeq" id="WP_253968120.1">
    <property type="nucleotide sequence ID" value="NZ_JAMFTH010000003.1"/>
</dbReference>
<dbReference type="InterPro" id="IPR005116">
    <property type="entry name" value="Transp-assoc_OB_typ1"/>
</dbReference>
<dbReference type="GO" id="GO:0005524">
    <property type="term" value="F:ATP binding"/>
    <property type="evidence" value="ECO:0007669"/>
    <property type="project" value="UniProtKB-KW"/>
</dbReference>
<keyword evidence="1" id="KW-1003">Cell membrane</keyword>
<evidence type="ECO:0000313" key="11">
    <source>
        <dbReference type="Proteomes" id="UP001139319"/>
    </source>
</evidence>
<dbReference type="InterPro" id="IPR017871">
    <property type="entry name" value="ABC_transporter-like_CS"/>
</dbReference>
<dbReference type="InterPro" id="IPR008995">
    <property type="entry name" value="Mo/tungstate-bd_C_term_dom"/>
</dbReference>
<keyword evidence="5" id="KW-1278">Translocase</keyword>
<dbReference type="GO" id="GO:0016887">
    <property type="term" value="F:ATP hydrolysis activity"/>
    <property type="evidence" value="ECO:0007669"/>
    <property type="project" value="InterPro"/>
</dbReference>
<gene>
    <name evidence="10" type="ORF">M6D89_10985</name>
</gene>
<dbReference type="SUPFAM" id="SSF52540">
    <property type="entry name" value="P-loop containing nucleoside triphosphate hydrolases"/>
    <property type="match status" value="1"/>
</dbReference>
<keyword evidence="3" id="KW-0547">Nucleotide-binding</keyword>
<dbReference type="InterPro" id="IPR003439">
    <property type="entry name" value="ABC_transporter-like_ATP-bd"/>
</dbReference>
<dbReference type="Gene3D" id="2.40.50.100">
    <property type="match status" value="1"/>
</dbReference>
<evidence type="ECO:0000256" key="3">
    <source>
        <dbReference type="ARBA" id="ARBA00022741"/>
    </source>
</evidence>
<dbReference type="InterPro" id="IPR050334">
    <property type="entry name" value="Molybdenum_import_ModC"/>
</dbReference>
<keyword evidence="4 10" id="KW-0067">ATP-binding</keyword>
<dbReference type="AlphaFoldDB" id="A0A9X2I6M9"/>
<evidence type="ECO:0000256" key="5">
    <source>
        <dbReference type="ARBA" id="ARBA00022967"/>
    </source>
</evidence>
<dbReference type="PROSITE" id="PS00211">
    <property type="entry name" value="ABC_TRANSPORTER_1"/>
    <property type="match status" value="1"/>
</dbReference>
<organism evidence="10 11">
    <name type="scientific">Gilvimarinus xylanilyticus</name>
    <dbReference type="NCBI Taxonomy" id="2944139"/>
    <lineage>
        <taxon>Bacteria</taxon>
        <taxon>Pseudomonadati</taxon>
        <taxon>Pseudomonadota</taxon>
        <taxon>Gammaproteobacteria</taxon>
        <taxon>Cellvibrionales</taxon>
        <taxon>Cellvibrionaceae</taxon>
        <taxon>Gilvimarinus</taxon>
    </lineage>
</organism>
<reference evidence="10" key="2">
    <citation type="submission" date="2023-01" db="EMBL/GenBank/DDBJ databases">
        <title>Gilvimarinus xylanilyticus HB14 isolated from Caulerpa lentillifera aquaculture base in Hainan, China.</title>
        <authorList>
            <person name="Zhang Y.-J."/>
        </authorList>
    </citation>
    <scope>NUCLEOTIDE SEQUENCE</scope>
    <source>
        <strain evidence="10">HB14</strain>
    </source>
</reference>
<evidence type="ECO:0000256" key="4">
    <source>
        <dbReference type="ARBA" id="ARBA00022840"/>
    </source>
</evidence>
<dbReference type="InterPro" id="IPR027417">
    <property type="entry name" value="P-loop_NTPase"/>
</dbReference>
<dbReference type="Proteomes" id="UP001139319">
    <property type="component" value="Unassembled WGS sequence"/>
</dbReference>
<keyword evidence="6" id="KW-0472">Membrane</keyword>
<evidence type="ECO:0000259" key="9">
    <source>
        <dbReference type="PROSITE" id="PS51866"/>
    </source>
</evidence>
<dbReference type="Gene3D" id="3.40.50.300">
    <property type="entry name" value="P-loop containing nucleotide triphosphate hydrolases"/>
    <property type="match status" value="1"/>
</dbReference>
<keyword evidence="11" id="KW-1185">Reference proteome</keyword>
<comment type="caution">
    <text evidence="10">The sequence shown here is derived from an EMBL/GenBank/DDBJ whole genome shotgun (WGS) entry which is preliminary data.</text>
</comment>
<protein>
    <submittedName>
        <fullName evidence="10">ATP-binding cassette domain-containing protein</fullName>
    </submittedName>
</protein>
<dbReference type="EMBL" id="JAMFTH010000003">
    <property type="protein sequence ID" value="MCP8899822.1"/>
    <property type="molecule type" value="Genomic_DNA"/>
</dbReference>
<dbReference type="SUPFAM" id="SSF50331">
    <property type="entry name" value="MOP-like"/>
    <property type="match status" value="1"/>
</dbReference>
<evidence type="ECO:0000256" key="6">
    <source>
        <dbReference type="ARBA" id="ARBA00023136"/>
    </source>
</evidence>
<dbReference type="Pfam" id="PF03459">
    <property type="entry name" value="TOBE"/>
    <property type="match status" value="1"/>
</dbReference>
<dbReference type="PROSITE" id="PS50893">
    <property type="entry name" value="ABC_TRANSPORTER_2"/>
    <property type="match status" value="1"/>
</dbReference>
<evidence type="ECO:0000259" key="8">
    <source>
        <dbReference type="PROSITE" id="PS50893"/>
    </source>
</evidence>
<sequence length="325" mass="35491">MWQLEFDRHRLDWQTTEWVGISGPSGCGKTQLLTHLVTGHNARLGCEGENLHALHPRQRGIGWAAQGGLVWPAQSVAQQVNQLAQIHQKQDWQSLANELGVTPLLGRDTQVLSGGERQRVALLCALICARRLLVLDEPVSALDDGATAQVLQAARTYCRHHHIPALLVSHRQRDFDSVCDSVYLWECGEQVSIESAHRRFTIQQPQQAAALWPLDLPVSAADGEVLVQGVALEAGALPPHCHRVVIPAHEVSVARQAPGPSSIANTLEGTVKSLSTIAANSVLVEIQWREQTLYALITPSAQQRLTLTLGDRVFAQFKAHAISAA</sequence>
<dbReference type="PANTHER" id="PTHR43514">
    <property type="entry name" value="ABC TRANSPORTER I FAMILY MEMBER 10"/>
    <property type="match status" value="1"/>
</dbReference>
<feature type="domain" description="Mop" evidence="9">
    <location>
        <begin position="260"/>
        <end position="325"/>
    </location>
</feature>
<keyword evidence="2 7" id="KW-0500">Molybdenum</keyword>
<name>A0A9X2I6M9_9GAMM</name>
<dbReference type="PANTHER" id="PTHR43514:SF4">
    <property type="entry name" value="ABC TRANSPORTER I FAMILY MEMBER 10"/>
    <property type="match status" value="1"/>
</dbReference>
<reference evidence="10" key="1">
    <citation type="submission" date="2022-05" db="EMBL/GenBank/DDBJ databases">
        <authorList>
            <person name="Sun H.-N."/>
        </authorList>
    </citation>
    <scope>NUCLEOTIDE SEQUENCE</scope>
    <source>
        <strain evidence="10">HB14</strain>
    </source>
</reference>
<evidence type="ECO:0000313" key="10">
    <source>
        <dbReference type="EMBL" id="MCP8899822.1"/>
    </source>
</evidence>
<evidence type="ECO:0000256" key="2">
    <source>
        <dbReference type="ARBA" id="ARBA00022505"/>
    </source>
</evidence>
<accession>A0A9X2I6M9</accession>
<dbReference type="PROSITE" id="PS51866">
    <property type="entry name" value="MOP"/>
    <property type="match status" value="1"/>
</dbReference>
<evidence type="ECO:0000256" key="7">
    <source>
        <dbReference type="PROSITE-ProRule" id="PRU01213"/>
    </source>
</evidence>
<evidence type="ECO:0000256" key="1">
    <source>
        <dbReference type="ARBA" id="ARBA00022475"/>
    </source>
</evidence>
<dbReference type="InterPro" id="IPR004606">
    <property type="entry name" value="Mop_domain"/>
</dbReference>
<proteinExistence type="predicted"/>
<dbReference type="GO" id="GO:0015689">
    <property type="term" value="P:molybdate ion transport"/>
    <property type="evidence" value="ECO:0007669"/>
    <property type="project" value="InterPro"/>
</dbReference>
<feature type="domain" description="ABC transporter" evidence="8">
    <location>
        <begin position="1"/>
        <end position="212"/>
    </location>
</feature>
<dbReference type="Pfam" id="PF00005">
    <property type="entry name" value="ABC_tran"/>
    <property type="match status" value="1"/>
</dbReference>